<dbReference type="InterPro" id="IPR017850">
    <property type="entry name" value="Alkaline_phosphatase_core_sf"/>
</dbReference>
<evidence type="ECO:0000256" key="1">
    <source>
        <dbReference type="SAM" id="MobiDB-lite"/>
    </source>
</evidence>
<dbReference type="EMBL" id="JAGQHR010000284">
    <property type="protein sequence ID" value="MCA9728026.1"/>
    <property type="molecule type" value="Genomic_DNA"/>
</dbReference>
<dbReference type="SUPFAM" id="SSF53649">
    <property type="entry name" value="Alkaline phosphatase-like"/>
    <property type="match status" value="1"/>
</dbReference>
<gene>
    <name evidence="3" type="ORF">KC729_10115</name>
</gene>
<keyword evidence="2" id="KW-0812">Transmembrane</keyword>
<reference evidence="3" key="2">
    <citation type="journal article" date="2021" name="Microbiome">
        <title>Successional dynamics and alternative stable states in a saline activated sludge microbial community over 9 years.</title>
        <authorList>
            <person name="Wang Y."/>
            <person name="Ye J."/>
            <person name="Ju F."/>
            <person name="Liu L."/>
            <person name="Boyd J.A."/>
            <person name="Deng Y."/>
            <person name="Parks D.H."/>
            <person name="Jiang X."/>
            <person name="Yin X."/>
            <person name="Woodcroft B.J."/>
            <person name="Tyson G.W."/>
            <person name="Hugenholtz P."/>
            <person name="Polz M.F."/>
            <person name="Zhang T."/>
        </authorList>
    </citation>
    <scope>NUCLEOTIDE SEQUENCE</scope>
    <source>
        <strain evidence="3">HKST-UBA01</strain>
    </source>
</reference>
<dbReference type="AlphaFoldDB" id="A0A956LYZ2"/>
<feature type="compositionally biased region" description="Basic and acidic residues" evidence="1">
    <location>
        <begin position="419"/>
        <end position="428"/>
    </location>
</feature>
<reference evidence="3" key="1">
    <citation type="submission" date="2020-04" db="EMBL/GenBank/DDBJ databases">
        <authorList>
            <person name="Zhang T."/>
        </authorList>
    </citation>
    <scope>NUCLEOTIDE SEQUENCE</scope>
    <source>
        <strain evidence="3">HKST-UBA01</strain>
    </source>
</reference>
<feature type="transmembrane region" description="Helical" evidence="2">
    <location>
        <begin position="20"/>
        <end position="41"/>
    </location>
</feature>
<dbReference type="Gene3D" id="3.40.720.10">
    <property type="entry name" value="Alkaline Phosphatase, subunit A"/>
    <property type="match status" value="2"/>
</dbReference>
<protein>
    <submittedName>
        <fullName evidence="3">Alkaline phosphatase family protein</fullName>
    </submittedName>
</protein>
<dbReference type="Pfam" id="PF01663">
    <property type="entry name" value="Phosphodiest"/>
    <property type="match status" value="1"/>
</dbReference>
<organism evidence="3 4">
    <name type="scientific">Eiseniibacteriota bacterium</name>
    <dbReference type="NCBI Taxonomy" id="2212470"/>
    <lineage>
        <taxon>Bacteria</taxon>
        <taxon>Candidatus Eiseniibacteriota</taxon>
    </lineage>
</organism>
<evidence type="ECO:0000256" key="2">
    <source>
        <dbReference type="SAM" id="Phobius"/>
    </source>
</evidence>
<feature type="compositionally biased region" description="Basic and acidic residues" evidence="1">
    <location>
        <begin position="376"/>
        <end position="387"/>
    </location>
</feature>
<dbReference type="InterPro" id="IPR002591">
    <property type="entry name" value="Phosphodiest/P_Trfase"/>
</dbReference>
<name>A0A956LYZ2_UNCEI</name>
<proteinExistence type="predicted"/>
<feature type="compositionally biased region" description="Gly residues" evidence="1">
    <location>
        <begin position="393"/>
        <end position="409"/>
    </location>
</feature>
<keyword evidence="2" id="KW-1133">Transmembrane helix</keyword>
<sequence length="677" mass="73196">MKPSQEELLREARNNLRVGLLTGLLGGVLLGLLFATATFALNPELLDSVKDVLVLSLGLQAVYAVFCLALGLLGALGKTILFAFTGRSLSDTKTAAFVTGTVFFLITMTYGYLWCRWHRIGGLVPEHRPTMAELPVLLVVAAVAVLLARLLTYAFYLLIVHFKKPDRRQPGDMRKAFFVLLYMVGAFVIFLVVLQLTRPGENHFAGLSREDVVAVDHPVVLLGIDGLDRSDVERMLGAGRLSSFARGAKAAVTVGGQPIPPVAWTLVATGRTLEAHGIVDYQAQLVRGLSRPFTVSPNQVGLFQLFQDVLPFFRLTRPVPMRSYMRGSKGLWNIASDAGLESAVVNWWVSYPAEKVQGRMVSNQTFLRLVLEGKAGRESGHNSRPDDPDVGGSSVGAGSGSGMRSGSGSDGTKITDPSARSEDPHGPLRLEGQGETFPSSLLQELAPLADAAPDDSLRDRYAPVPPAPVSQAFAELSIPAEVVESDLFYARTTSYLLETGHPRLCMVYLPGPDVLRRLIDREITDPASRTEAWNRAFEAYWSALEPALDHLLADVHAMSARCILLTTPGQQLSPPDDPPEGYLGVTGPDVAPGALPDPFSLTDLAPTLLWLLGLPASTEMPGRTHVEILDPAGQNVLGEPRAIASYGRLEADVEDPGSQELDAPMLELLRSLGYIDR</sequence>
<dbReference type="Proteomes" id="UP000697710">
    <property type="component" value="Unassembled WGS sequence"/>
</dbReference>
<evidence type="ECO:0000313" key="3">
    <source>
        <dbReference type="EMBL" id="MCA9728026.1"/>
    </source>
</evidence>
<evidence type="ECO:0000313" key="4">
    <source>
        <dbReference type="Proteomes" id="UP000697710"/>
    </source>
</evidence>
<accession>A0A956LYZ2</accession>
<feature type="transmembrane region" description="Helical" evidence="2">
    <location>
        <begin position="61"/>
        <end position="84"/>
    </location>
</feature>
<comment type="caution">
    <text evidence="3">The sequence shown here is derived from an EMBL/GenBank/DDBJ whole genome shotgun (WGS) entry which is preliminary data.</text>
</comment>
<keyword evidence="2" id="KW-0472">Membrane</keyword>
<feature type="transmembrane region" description="Helical" evidence="2">
    <location>
        <begin position="134"/>
        <end position="156"/>
    </location>
</feature>
<feature type="transmembrane region" description="Helical" evidence="2">
    <location>
        <begin position="96"/>
        <end position="114"/>
    </location>
</feature>
<feature type="region of interest" description="Disordered" evidence="1">
    <location>
        <begin position="376"/>
        <end position="434"/>
    </location>
</feature>
<feature type="transmembrane region" description="Helical" evidence="2">
    <location>
        <begin position="177"/>
        <end position="196"/>
    </location>
</feature>